<protein>
    <submittedName>
        <fullName evidence="1">DNA-binding transcriptional regulator YiaG</fullName>
    </submittedName>
</protein>
<sequence length="76" mass="8264">MTLPATQDAVPARALVQRVRWHVGLSQKAFALAFGIDPDRLRDLEGGDSAPDPVLQAYLRVIDQSPDLVRKALDAA</sequence>
<proteinExistence type="predicted"/>
<name>A0ABU0IV65_9CAUL</name>
<accession>A0ABU0IV65</accession>
<keyword evidence="2" id="KW-1185">Reference proteome</keyword>
<dbReference type="GO" id="GO:0003677">
    <property type="term" value="F:DNA binding"/>
    <property type="evidence" value="ECO:0007669"/>
    <property type="project" value="UniProtKB-KW"/>
</dbReference>
<dbReference type="Proteomes" id="UP001228905">
    <property type="component" value="Unassembled WGS sequence"/>
</dbReference>
<organism evidence="1 2">
    <name type="scientific">Caulobacter ginsengisoli</name>
    <dbReference type="NCBI Taxonomy" id="400775"/>
    <lineage>
        <taxon>Bacteria</taxon>
        <taxon>Pseudomonadati</taxon>
        <taxon>Pseudomonadota</taxon>
        <taxon>Alphaproteobacteria</taxon>
        <taxon>Caulobacterales</taxon>
        <taxon>Caulobacteraceae</taxon>
        <taxon>Caulobacter</taxon>
    </lineage>
</organism>
<dbReference type="SUPFAM" id="SSF47413">
    <property type="entry name" value="lambda repressor-like DNA-binding domains"/>
    <property type="match status" value="1"/>
</dbReference>
<evidence type="ECO:0000313" key="1">
    <source>
        <dbReference type="EMBL" id="MDQ0465912.1"/>
    </source>
</evidence>
<comment type="caution">
    <text evidence="1">The sequence shown here is derived from an EMBL/GenBank/DDBJ whole genome shotgun (WGS) entry which is preliminary data.</text>
</comment>
<evidence type="ECO:0000313" key="2">
    <source>
        <dbReference type="Proteomes" id="UP001228905"/>
    </source>
</evidence>
<dbReference type="RefSeq" id="WP_307351611.1">
    <property type="nucleotide sequence ID" value="NZ_JAUSVS010000008.1"/>
</dbReference>
<keyword evidence="1" id="KW-0238">DNA-binding</keyword>
<dbReference type="InterPro" id="IPR010982">
    <property type="entry name" value="Lambda_DNA-bd_dom_sf"/>
</dbReference>
<reference evidence="1 2" key="1">
    <citation type="submission" date="2023-07" db="EMBL/GenBank/DDBJ databases">
        <title>Genomic Encyclopedia of Type Strains, Phase IV (KMG-IV): sequencing the most valuable type-strain genomes for metagenomic binning, comparative biology and taxonomic classification.</title>
        <authorList>
            <person name="Goeker M."/>
        </authorList>
    </citation>
    <scope>NUCLEOTIDE SEQUENCE [LARGE SCALE GENOMIC DNA]</scope>
    <source>
        <strain evidence="1 2">DSM 18695</strain>
    </source>
</reference>
<dbReference type="Gene3D" id="1.10.260.40">
    <property type="entry name" value="lambda repressor-like DNA-binding domains"/>
    <property type="match status" value="1"/>
</dbReference>
<gene>
    <name evidence="1" type="ORF">QO010_003704</name>
</gene>
<dbReference type="EMBL" id="JAUSVS010000008">
    <property type="protein sequence ID" value="MDQ0465912.1"/>
    <property type="molecule type" value="Genomic_DNA"/>
</dbReference>